<evidence type="ECO:0000256" key="6">
    <source>
        <dbReference type="ARBA" id="ARBA00022989"/>
    </source>
</evidence>
<dbReference type="EMBL" id="FNPK01000030">
    <property type="protein sequence ID" value="SDY78917.1"/>
    <property type="molecule type" value="Genomic_DNA"/>
</dbReference>
<dbReference type="CDD" id="cd18773">
    <property type="entry name" value="PDC1_HK_sensor"/>
    <property type="match status" value="1"/>
</dbReference>
<keyword evidence="6 9" id="KW-1133">Transmembrane helix</keyword>
<dbReference type="InterPro" id="IPR033479">
    <property type="entry name" value="dCache_1"/>
</dbReference>
<proteinExistence type="predicted"/>
<reference evidence="12" key="1">
    <citation type="submission" date="2016-10" db="EMBL/GenBank/DDBJ databases">
        <authorList>
            <person name="Varghese N."/>
            <person name="Submissions S."/>
        </authorList>
    </citation>
    <scope>NUCLEOTIDE SEQUENCE [LARGE SCALE GENOMIC DNA]</scope>
    <source>
        <strain evidence="12">ANC 5109</strain>
    </source>
</reference>
<dbReference type="InterPro" id="IPR043128">
    <property type="entry name" value="Rev_trsase/Diguanyl_cyclase"/>
</dbReference>
<evidence type="ECO:0000256" key="4">
    <source>
        <dbReference type="ARBA" id="ARBA00022475"/>
    </source>
</evidence>
<keyword evidence="4" id="KW-1003">Cell membrane</keyword>
<dbReference type="PANTHER" id="PTHR45138:SF9">
    <property type="entry name" value="DIGUANYLATE CYCLASE DGCM-RELATED"/>
    <property type="match status" value="1"/>
</dbReference>
<dbReference type="InterPro" id="IPR000160">
    <property type="entry name" value="GGDEF_dom"/>
</dbReference>
<dbReference type="CDD" id="cd01949">
    <property type="entry name" value="GGDEF"/>
    <property type="match status" value="1"/>
</dbReference>
<protein>
    <recommendedName>
        <fullName evidence="3">diguanylate cyclase</fullName>
        <ecNumber evidence="3">2.7.7.65</ecNumber>
    </recommendedName>
</protein>
<evidence type="ECO:0000256" key="9">
    <source>
        <dbReference type="SAM" id="Phobius"/>
    </source>
</evidence>
<evidence type="ECO:0000256" key="7">
    <source>
        <dbReference type="ARBA" id="ARBA00023136"/>
    </source>
</evidence>
<evidence type="ECO:0000313" key="11">
    <source>
        <dbReference type="EMBL" id="SDY78917.1"/>
    </source>
</evidence>
<gene>
    <name evidence="11" type="ORF">SAMN05421643_1303</name>
</gene>
<dbReference type="STRING" id="595670.SAMN05421643_1303"/>
<accession>A0A1H3MQH9</accession>
<evidence type="ECO:0000256" key="1">
    <source>
        <dbReference type="ARBA" id="ARBA00001946"/>
    </source>
</evidence>
<feature type="domain" description="GGDEF" evidence="10">
    <location>
        <begin position="391"/>
        <end position="517"/>
    </location>
</feature>
<dbReference type="RefSeq" id="WP_092692450.1">
    <property type="nucleotide sequence ID" value="NZ_FNPK01000030.1"/>
</dbReference>
<feature type="transmembrane region" description="Helical" evidence="9">
    <location>
        <begin position="12"/>
        <end position="35"/>
    </location>
</feature>
<evidence type="ECO:0000256" key="5">
    <source>
        <dbReference type="ARBA" id="ARBA00022692"/>
    </source>
</evidence>
<dbReference type="Gene3D" id="3.30.70.270">
    <property type="match status" value="1"/>
</dbReference>
<dbReference type="InterPro" id="IPR050469">
    <property type="entry name" value="Diguanylate_Cyclase"/>
</dbReference>
<keyword evidence="5 9" id="KW-0812">Transmembrane</keyword>
<dbReference type="Pfam" id="PF02743">
    <property type="entry name" value="dCache_1"/>
    <property type="match status" value="1"/>
</dbReference>
<organism evidence="11 12">
    <name type="scientific">Acinetobacter kyonggiensis</name>
    <dbReference type="NCBI Taxonomy" id="595670"/>
    <lineage>
        <taxon>Bacteria</taxon>
        <taxon>Pseudomonadati</taxon>
        <taxon>Pseudomonadota</taxon>
        <taxon>Gammaproteobacteria</taxon>
        <taxon>Moraxellales</taxon>
        <taxon>Moraxellaceae</taxon>
        <taxon>Acinetobacter</taxon>
    </lineage>
</organism>
<dbReference type="FunFam" id="3.30.70.270:FF:000001">
    <property type="entry name" value="Diguanylate cyclase domain protein"/>
    <property type="match status" value="1"/>
</dbReference>
<dbReference type="PANTHER" id="PTHR45138">
    <property type="entry name" value="REGULATORY COMPONENTS OF SENSORY TRANSDUCTION SYSTEM"/>
    <property type="match status" value="1"/>
</dbReference>
<keyword evidence="7 9" id="KW-0472">Membrane</keyword>
<dbReference type="GO" id="GO:0005886">
    <property type="term" value="C:plasma membrane"/>
    <property type="evidence" value="ECO:0007669"/>
    <property type="project" value="UniProtKB-SubCell"/>
</dbReference>
<dbReference type="InterPro" id="IPR029787">
    <property type="entry name" value="Nucleotide_cyclase"/>
</dbReference>
<dbReference type="AlphaFoldDB" id="A0A1H3MQH9"/>
<feature type="transmembrane region" description="Helical" evidence="9">
    <location>
        <begin position="285"/>
        <end position="307"/>
    </location>
</feature>
<keyword evidence="12" id="KW-1185">Reference proteome</keyword>
<comment type="cofactor">
    <cofactor evidence="1">
        <name>Mg(2+)</name>
        <dbReference type="ChEBI" id="CHEBI:18420"/>
    </cofactor>
</comment>
<evidence type="ECO:0000256" key="8">
    <source>
        <dbReference type="ARBA" id="ARBA00034247"/>
    </source>
</evidence>
<dbReference type="SMART" id="SM00267">
    <property type="entry name" value="GGDEF"/>
    <property type="match status" value="1"/>
</dbReference>
<comment type="catalytic activity">
    <reaction evidence="8">
        <text>2 GTP = 3',3'-c-di-GMP + 2 diphosphate</text>
        <dbReference type="Rhea" id="RHEA:24898"/>
        <dbReference type="ChEBI" id="CHEBI:33019"/>
        <dbReference type="ChEBI" id="CHEBI:37565"/>
        <dbReference type="ChEBI" id="CHEBI:58805"/>
        <dbReference type="EC" id="2.7.7.65"/>
    </reaction>
</comment>
<dbReference type="Pfam" id="PF00990">
    <property type="entry name" value="GGDEF"/>
    <property type="match status" value="1"/>
</dbReference>
<dbReference type="Proteomes" id="UP000199035">
    <property type="component" value="Unassembled WGS sequence"/>
</dbReference>
<dbReference type="SUPFAM" id="SSF55073">
    <property type="entry name" value="Nucleotide cyclase"/>
    <property type="match status" value="1"/>
</dbReference>
<evidence type="ECO:0000256" key="3">
    <source>
        <dbReference type="ARBA" id="ARBA00012528"/>
    </source>
</evidence>
<dbReference type="CDD" id="cd12912">
    <property type="entry name" value="PDC2_MCP_like"/>
    <property type="match status" value="1"/>
</dbReference>
<name>A0A1H3MQH9_9GAMM</name>
<comment type="subcellular location">
    <subcellularLocation>
        <location evidence="2">Cell membrane</location>
        <topology evidence="2">Multi-pass membrane protein</topology>
    </subcellularLocation>
</comment>
<evidence type="ECO:0000256" key="2">
    <source>
        <dbReference type="ARBA" id="ARBA00004651"/>
    </source>
</evidence>
<dbReference type="Gene3D" id="3.30.450.20">
    <property type="entry name" value="PAS domain"/>
    <property type="match status" value="1"/>
</dbReference>
<evidence type="ECO:0000259" key="10">
    <source>
        <dbReference type="PROSITE" id="PS50887"/>
    </source>
</evidence>
<dbReference type="PROSITE" id="PS50887">
    <property type="entry name" value="GGDEF"/>
    <property type="match status" value="1"/>
</dbReference>
<sequence>MIYPLKLNLRKLILLLSVFSVSSLFIVSVVVSYYIQKQQLISNSLSVNLEYASKIAIGTDNHFQTILKELAYSAYVLGNSFENNQITHSEVERLKNQSDYFNSIVIVNSKGDFIDYAPSQLHLKKDAANTTLGLQESLKAKKTYISAPYYSIRKNLIIFISQPIFNNKKEFIGFIGGAIYLKDKNIISDLLTIKYGYKNSYMYVFDKSNKIVFHPDARKIGKQILNNSGLAYMREKKSGSIELINSDGIKNLAGFAHIPTTDWIIVSQQPTKELLQQATTTIYKVALVMLIFYAFIFFIVWQVSLLISSPLNRLAKMASRLNQPNIDLNIAKIEPWYFEVRRFKISLLMSVRNFSEKISELNNRVNTDPLTGFYNRRGMDLFVDSFIKTETKFSVIYIDIDFFKRINDTYGHDQGDVVLNQIASYIRENFRSNDICCRIGGEEFIILTPTTNIEIGYTIAERLRKRLESTMIGSIGPVTVSIGIAHWPNDSFDVQAVFKKADNNLYKAKAAGRNCIR</sequence>
<dbReference type="NCBIfam" id="TIGR00254">
    <property type="entry name" value="GGDEF"/>
    <property type="match status" value="1"/>
</dbReference>
<dbReference type="GO" id="GO:0052621">
    <property type="term" value="F:diguanylate cyclase activity"/>
    <property type="evidence" value="ECO:0007669"/>
    <property type="project" value="UniProtKB-EC"/>
</dbReference>
<dbReference type="EC" id="2.7.7.65" evidence="3"/>
<evidence type="ECO:0000313" key="12">
    <source>
        <dbReference type="Proteomes" id="UP000199035"/>
    </source>
</evidence>